<dbReference type="NCBIfam" id="NF040586">
    <property type="entry name" value="FxSxx_TPR"/>
    <property type="match status" value="1"/>
</dbReference>
<dbReference type="Pfam" id="PF13424">
    <property type="entry name" value="TPR_12"/>
    <property type="match status" value="2"/>
</dbReference>
<sequence length="845" mass="91619">MTSPREGGERPVGPVNAQHAEGVQAGDRNVQNNYFGRQRVVTWPCRVGAVPRLAFNRQQRPTDDMIAAAMAGGGTAVVCQVVAGMGGVGKTQVAANLAEQWWKVGAVDLLLWVTATSRENVVNTYAQAAADITGAEDPDRQQAASRLLAWLAGTDRKWLVVLDDVVDPQHLAGLWPPDTAFGRTVITTRRRDTAMLDGRRLVDVTVFTQEEADAYLHGQLGDSSDRLDEADLLAEDLGRLPLALAQAATYIRDQDLTCVDYRQRLRKRRLARLSPTVLPDGQQQAVAQTWALSIELADIETGGLAGVVLQLAAILDPNGIPAPVFATPIALSYYGHRAGHEIDDDDARDAVRALYRLGLADATTDPDGGELLRVHALVQRVVRESTPAEHQPELAYTAATALIELWPDTERDAASSRLGQLLRANTTTLAAVAGDHLWYTPDGTRSAHLVLFRIGSSLGEIGLVAAARDYYQRLLTDNLRILGSDHPDVLTTRTQLARWQGEAGDAAGAATAFEQVVADRVRMLGADHPYTLAARSQLADWRGETGDPAGAVAAYKQLLADRVRILGADHPHALNTRHNLADWRGMAGDPARAVTELEKLLTDRVRLLGPDHPDTLTTRSLLATWRGEAGDAPRAVAKLEQVLVDRLRALGPNHPDTLNTRHNVAYWRGMAGDPARAVTELEKVLTDRVRLLGPDHPDTLTTRSQLARWRGEAGDPAGALAELEQVLADRVRVLGPDHPDTLTVRHNRAYFLGEAGDLAGAAAAFEQVVTERVRMFGPDHPSALAARSQLARWRGEAGDPAGAAAAYEQLLVDRVRALGPNHPDVEITRHNLAHWRAEAATAEDL</sequence>
<feature type="region of interest" description="Disordered" evidence="1">
    <location>
        <begin position="1"/>
        <end position="28"/>
    </location>
</feature>
<comment type="caution">
    <text evidence="3">The sequence shown here is derived from an EMBL/GenBank/DDBJ whole genome shotgun (WGS) entry which is preliminary data.</text>
</comment>
<name>A0ABW2I533_9ACTN</name>
<dbReference type="Gene3D" id="3.40.50.300">
    <property type="entry name" value="P-loop containing nucleotide triphosphate hydrolases"/>
    <property type="match status" value="1"/>
</dbReference>
<dbReference type="SUPFAM" id="SSF48452">
    <property type="entry name" value="TPR-like"/>
    <property type="match status" value="2"/>
</dbReference>
<dbReference type="Gene3D" id="1.25.40.10">
    <property type="entry name" value="Tetratricopeptide repeat domain"/>
    <property type="match status" value="2"/>
</dbReference>
<dbReference type="Pfam" id="PF13374">
    <property type="entry name" value="TPR_10"/>
    <property type="match status" value="5"/>
</dbReference>
<reference evidence="4" key="1">
    <citation type="journal article" date="2019" name="Int. J. Syst. Evol. Microbiol.">
        <title>The Global Catalogue of Microorganisms (GCM) 10K type strain sequencing project: providing services to taxonomists for standard genome sequencing and annotation.</title>
        <authorList>
            <consortium name="The Broad Institute Genomics Platform"/>
            <consortium name="The Broad Institute Genome Sequencing Center for Infectious Disease"/>
            <person name="Wu L."/>
            <person name="Ma J."/>
        </authorList>
    </citation>
    <scope>NUCLEOTIDE SEQUENCE [LARGE SCALE GENOMIC DNA]</scope>
    <source>
        <strain evidence="4">XZYJT-10</strain>
    </source>
</reference>
<evidence type="ECO:0000313" key="4">
    <source>
        <dbReference type="Proteomes" id="UP001596548"/>
    </source>
</evidence>
<gene>
    <name evidence="3" type="primary">fxsT</name>
    <name evidence="3" type="ORF">ACFQS1_39120</name>
</gene>
<protein>
    <submittedName>
        <fullName evidence="3">FxSxx-COOH system tetratricopeptide repeat protein</fullName>
    </submittedName>
</protein>
<dbReference type="SUPFAM" id="SSF52540">
    <property type="entry name" value="P-loop containing nucleoside triphosphate hydrolases"/>
    <property type="match status" value="1"/>
</dbReference>
<keyword evidence="4" id="KW-1185">Reference proteome</keyword>
<dbReference type="InterPro" id="IPR027417">
    <property type="entry name" value="P-loop_NTPase"/>
</dbReference>
<dbReference type="Pfam" id="PF00931">
    <property type="entry name" value="NB-ARC"/>
    <property type="match status" value="1"/>
</dbReference>
<dbReference type="RefSeq" id="WP_378977876.1">
    <property type="nucleotide sequence ID" value="NZ_JBHTBJ010000071.1"/>
</dbReference>
<accession>A0ABW2I533</accession>
<dbReference type="InterPro" id="IPR011990">
    <property type="entry name" value="TPR-like_helical_dom_sf"/>
</dbReference>
<dbReference type="InterPro" id="IPR002182">
    <property type="entry name" value="NB-ARC"/>
</dbReference>
<evidence type="ECO:0000256" key="1">
    <source>
        <dbReference type="SAM" id="MobiDB-lite"/>
    </source>
</evidence>
<evidence type="ECO:0000313" key="3">
    <source>
        <dbReference type="EMBL" id="MFC7280006.1"/>
    </source>
</evidence>
<dbReference type="Proteomes" id="UP001596548">
    <property type="component" value="Unassembled WGS sequence"/>
</dbReference>
<proteinExistence type="predicted"/>
<dbReference type="PANTHER" id="PTHR46082:SF6">
    <property type="entry name" value="AAA+ ATPASE DOMAIN-CONTAINING PROTEIN-RELATED"/>
    <property type="match status" value="1"/>
</dbReference>
<dbReference type="EMBL" id="JBHTBJ010000071">
    <property type="protein sequence ID" value="MFC7280006.1"/>
    <property type="molecule type" value="Genomic_DNA"/>
</dbReference>
<organism evidence="3 4">
    <name type="scientific">Paractinoplanes rhizophilus</name>
    <dbReference type="NCBI Taxonomy" id="1416877"/>
    <lineage>
        <taxon>Bacteria</taxon>
        <taxon>Bacillati</taxon>
        <taxon>Actinomycetota</taxon>
        <taxon>Actinomycetes</taxon>
        <taxon>Micromonosporales</taxon>
        <taxon>Micromonosporaceae</taxon>
        <taxon>Paractinoplanes</taxon>
    </lineage>
</organism>
<dbReference type="PANTHER" id="PTHR46082">
    <property type="entry name" value="ATP/GTP-BINDING PROTEIN-RELATED"/>
    <property type="match status" value="1"/>
</dbReference>
<dbReference type="InterPro" id="IPR053137">
    <property type="entry name" value="NLR-like"/>
</dbReference>
<evidence type="ECO:0000259" key="2">
    <source>
        <dbReference type="Pfam" id="PF00931"/>
    </source>
</evidence>
<feature type="domain" description="NB-ARC" evidence="2">
    <location>
        <begin position="81"/>
        <end position="212"/>
    </location>
</feature>